<evidence type="ECO:0000313" key="7">
    <source>
        <dbReference type="EMBL" id="CAB5346074.1"/>
    </source>
</evidence>
<dbReference type="AlphaFoldDB" id="A0A915YV11"/>
<name>A0A915YV11_9GLOM</name>
<keyword evidence="2" id="KW-0547">Nucleotide-binding</keyword>
<sequence>MNLNFNVKWIFMRILFGFMALQQKIKMIILKNIYCLAFQLAHAVTCLHDEEIVHRNLHSNNILVHQNTIKLADFGLSKRIEESSNVQSKLFGMIAYIDPQIFNRKRDGINQKQIYSLNKKSDIYSIGIILWEISSGQPPFSNEPYDVALAMEILQGLREKPIPNTPEDYVKIYTDCWNNEPDNRPIANQIVEKLNEIILKENIKVSNEQQNIAEISKNIINTMVNEIILLLDNC</sequence>
<evidence type="ECO:0000259" key="6">
    <source>
        <dbReference type="PROSITE" id="PS50011"/>
    </source>
</evidence>
<keyword evidence="4" id="KW-0067">ATP-binding</keyword>
<evidence type="ECO:0000256" key="2">
    <source>
        <dbReference type="ARBA" id="ARBA00022741"/>
    </source>
</evidence>
<gene>
    <name evidence="7" type="ORF">CHRIB12_LOCUS4148</name>
</gene>
<dbReference type="PROSITE" id="PS50011">
    <property type="entry name" value="PROTEIN_KINASE_DOM"/>
    <property type="match status" value="1"/>
</dbReference>
<feature type="domain" description="Protein kinase" evidence="6">
    <location>
        <begin position="1"/>
        <end position="198"/>
    </location>
</feature>
<dbReference type="GO" id="GO:0004674">
    <property type="term" value="F:protein serine/threonine kinase activity"/>
    <property type="evidence" value="ECO:0007669"/>
    <property type="project" value="TreeGrafter"/>
</dbReference>
<dbReference type="PANTHER" id="PTHR44329">
    <property type="entry name" value="SERINE/THREONINE-PROTEIN KINASE TNNI3K-RELATED"/>
    <property type="match status" value="1"/>
</dbReference>
<accession>A0A915YV11</accession>
<evidence type="ECO:0000256" key="5">
    <source>
        <dbReference type="SAM" id="SignalP"/>
    </source>
</evidence>
<keyword evidence="5" id="KW-0732">Signal</keyword>
<dbReference type="GO" id="GO:0005524">
    <property type="term" value="F:ATP binding"/>
    <property type="evidence" value="ECO:0007669"/>
    <property type="project" value="UniProtKB-KW"/>
</dbReference>
<organism evidence="7 8">
    <name type="scientific">Rhizophagus irregularis</name>
    <dbReference type="NCBI Taxonomy" id="588596"/>
    <lineage>
        <taxon>Eukaryota</taxon>
        <taxon>Fungi</taxon>
        <taxon>Fungi incertae sedis</taxon>
        <taxon>Mucoromycota</taxon>
        <taxon>Glomeromycotina</taxon>
        <taxon>Glomeromycetes</taxon>
        <taxon>Glomerales</taxon>
        <taxon>Glomeraceae</taxon>
        <taxon>Rhizophagus</taxon>
    </lineage>
</organism>
<evidence type="ECO:0000256" key="3">
    <source>
        <dbReference type="ARBA" id="ARBA00022777"/>
    </source>
</evidence>
<dbReference type="PANTHER" id="PTHR44329:SF288">
    <property type="entry name" value="MITOGEN-ACTIVATED PROTEIN KINASE KINASE KINASE 20"/>
    <property type="match status" value="1"/>
</dbReference>
<feature type="signal peptide" evidence="5">
    <location>
        <begin position="1"/>
        <end position="22"/>
    </location>
</feature>
<keyword evidence="1" id="KW-0808">Transferase</keyword>
<reference evidence="7" key="1">
    <citation type="submission" date="2020-05" db="EMBL/GenBank/DDBJ databases">
        <authorList>
            <person name="Rincon C."/>
            <person name="Sanders R I."/>
            <person name="Robbins C."/>
            <person name="Chaturvedi A."/>
        </authorList>
    </citation>
    <scope>NUCLEOTIDE SEQUENCE</scope>
    <source>
        <strain evidence="7">CHB12</strain>
    </source>
</reference>
<proteinExistence type="predicted"/>
<feature type="chain" id="PRO_5037035452" description="Protein kinase domain-containing protein" evidence="5">
    <location>
        <begin position="23"/>
        <end position="234"/>
    </location>
</feature>
<evidence type="ECO:0000256" key="4">
    <source>
        <dbReference type="ARBA" id="ARBA00022840"/>
    </source>
</evidence>
<dbReference type="EMBL" id="CAGKOT010000006">
    <property type="protein sequence ID" value="CAB5346074.1"/>
    <property type="molecule type" value="Genomic_DNA"/>
</dbReference>
<dbReference type="InterPro" id="IPR000719">
    <property type="entry name" value="Prot_kinase_dom"/>
</dbReference>
<protein>
    <recommendedName>
        <fullName evidence="6">Protein kinase domain-containing protein</fullName>
    </recommendedName>
</protein>
<dbReference type="Proteomes" id="UP000684084">
    <property type="component" value="Unassembled WGS sequence"/>
</dbReference>
<dbReference type="InterPro" id="IPR051681">
    <property type="entry name" value="Ser/Thr_Kinases-Pseudokinases"/>
</dbReference>
<dbReference type="OrthoDB" id="6718656at2759"/>
<comment type="caution">
    <text evidence="7">The sequence shown here is derived from an EMBL/GenBank/DDBJ whole genome shotgun (WGS) entry which is preliminary data.</text>
</comment>
<evidence type="ECO:0000313" key="8">
    <source>
        <dbReference type="Proteomes" id="UP000684084"/>
    </source>
</evidence>
<keyword evidence="3" id="KW-0418">Kinase</keyword>
<dbReference type="Pfam" id="PF07714">
    <property type="entry name" value="PK_Tyr_Ser-Thr"/>
    <property type="match status" value="1"/>
</dbReference>
<evidence type="ECO:0000256" key="1">
    <source>
        <dbReference type="ARBA" id="ARBA00022679"/>
    </source>
</evidence>
<dbReference type="InterPro" id="IPR001245">
    <property type="entry name" value="Ser-Thr/Tyr_kinase_cat_dom"/>
</dbReference>